<dbReference type="PANTHER" id="PTHR24351">
    <property type="entry name" value="RIBOSOMAL PROTEIN S6 KINASE"/>
    <property type="match status" value="1"/>
</dbReference>
<dbReference type="AlphaFoldDB" id="A0A914HF19"/>
<feature type="domain" description="Protein kinase" evidence="6">
    <location>
        <begin position="1"/>
        <end position="85"/>
    </location>
</feature>
<dbReference type="Gene3D" id="1.10.510.10">
    <property type="entry name" value="Transferase(Phosphotransferase) domain 1"/>
    <property type="match status" value="1"/>
</dbReference>
<keyword evidence="5" id="KW-0067">ATP-binding</keyword>
<evidence type="ECO:0000313" key="7">
    <source>
        <dbReference type="Proteomes" id="UP000887572"/>
    </source>
</evidence>
<keyword evidence="3" id="KW-0547">Nucleotide-binding</keyword>
<dbReference type="Proteomes" id="UP000887572">
    <property type="component" value="Unplaced"/>
</dbReference>
<accession>A0A914HF19</accession>
<evidence type="ECO:0000256" key="4">
    <source>
        <dbReference type="ARBA" id="ARBA00022777"/>
    </source>
</evidence>
<dbReference type="InterPro" id="IPR011009">
    <property type="entry name" value="Kinase-like_dom_sf"/>
</dbReference>
<evidence type="ECO:0000256" key="5">
    <source>
        <dbReference type="ARBA" id="ARBA00022840"/>
    </source>
</evidence>
<dbReference type="InterPro" id="IPR000719">
    <property type="entry name" value="Prot_kinase_dom"/>
</dbReference>
<sequence length="85" mass="9771">MELVFDPSLVAQCRGYGQCADWWSFGVIAFELLTGCSPFTVDGNQNSTEDIARRILTKKVPYPKWMDRTSRDFIGQLLNRDPKLR</sequence>
<keyword evidence="2" id="KW-0808">Transferase</keyword>
<evidence type="ECO:0000256" key="3">
    <source>
        <dbReference type="ARBA" id="ARBA00022741"/>
    </source>
</evidence>
<evidence type="ECO:0000256" key="2">
    <source>
        <dbReference type="ARBA" id="ARBA00022679"/>
    </source>
</evidence>
<dbReference type="GO" id="GO:0005524">
    <property type="term" value="F:ATP binding"/>
    <property type="evidence" value="ECO:0007669"/>
    <property type="project" value="UniProtKB-KW"/>
</dbReference>
<evidence type="ECO:0000256" key="1">
    <source>
        <dbReference type="ARBA" id="ARBA00022527"/>
    </source>
</evidence>
<dbReference type="GO" id="GO:0004674">
    <property type="term" value="F:protein serine/threonine kinase activity"/>
    <property type="evidence" value="ECO:0007669"/>
    <property type="project" value="UniProtKB-KW"/>
</dbReference>
<protein>
    <submittedName>
        <fullName evidence="8">Protein kinase domain-containing protein</fullName>
    </submittedName>
</protein>
<dbReference type="SUPFAM" id="SSF56112">
    <property type="entry name" value="Protein kinase-like (PK-like)"/>
    <property type="match status" value="1"/>
</dbReference>
<organism evidence="7 8">
    <name type="scientific">Globodera rostochiensis</name>
    <name type="common">Golden nematode worm</name>
    <name type="synonym">Heterodera rostochiensis</name>
    <dbReference type="NCBI Taxonomy" id="31243"/>
    <lineage>
        <taxon>Eukaryota</taxon>
        <taxon>Metazoa</taxon>
        <taxon>Ecdysozoa</taxon>
        <taxon>Nematoda</taxon>
        <taxon>Chromadorea</taxon>
        <taxon>Rhabditida</taxon>
        <taxon>Tylenchina</taxon>
        <taxon>Tylenchomorpha</taxon>
        <taxon>Tylenchoidea</taxon>
        <taxon>Heteroderidae</taxon>
        <taxon>Heteroderinae</taxon>
        <taxon>Globodera</taxon>
    </lineage>
</organism>
<evidence type="ECO:0000259" key="6">
    <source>
        <dbReference type="PROSITE" id="PS50011"/>
    </source>
</evidence>
<name>A0A914HF19_GLORO</name>
<reference evidence="8" key="1">
    <citation type="submission" date="2022-11" db="UniProtKB">
        <authorList>
            <consortium name="WormBaseParasite"/>
        </authorList>
    </citation>
    <scope>IDENTIFICATION</scope>
</reference>
<keyword evidence="1" id="KW-0723">Serine/threonine-protein kinase</keyword>
<keyword evidence="7" id="KW-1185">Reference proteome</keyword>
<dbReference type="Pfam" id="PF00069">
    <property type="entry name" value="Pkinase"/>
    <property type="match status" value="1"/>
</dbReference>
<evidence type="ECO:0000313" key="8">
    <source>
        <dbReference type="WBParaSite" id="Gr19_v10_g16916.t1"/>
    </source>
</evidence>
<dbReference type="WBParaSite" id="Gr19_v10_g16916.t1">
    <property type="protein sequence ID" value="Gr19_v10_g16916.t1"/>
    <property type="gene ID" value="Gr19_v10_g16916"/>
</dbReference>
<keyword evidence="4" id="KW-0418">Kinase</keyword>
<dbReference type="PROSITE" id="PS50011">
    <property type="entry name" value="PROTEIN_KINASE_DOM"/>
    <property type="match status" value="1"/>
</dbReference>
<proteinExistence type="predicted"/>